<sequence>MEETLMNKDLEIIEGRIEVLFKRVPGTQYRINVVNDLFDHTYNFFFQSQPQHQRIKSVPLHTYHEYDLSKLELLIEKLQEYTALSIEYTGFAGQKWPNSGKAIQTKVRHDEN</sequence>
<accession>A0ABQ6XEJ8</accession>
<proteinExistence type="predicted"/>
<keyword evidence="2" id="KW-1185">Reference proteome</keyword>
<comment type="caution">
    <text evidence="1">The sequence shown here is derived from an EMBL/GenBank/DDBJ whole genome shotgun (WGS) entry which is preliminary data.</text>
</comment>
<evidence type="ECO:0000313" key="2">
    <source>
        <dbReference type="Proteomes" id="UP000472573"/>
    </source>
</evidence>
<reference evidence="2" key="1">
    <citation type="submission" date="2020-03" db="EMBL/GenBank/DDBJ databases">
        <title>SpeciesPrimer: A bioinformatics pipeline dedicated to the design of qPCR primers for the quantification of bacterial species.</title>
        <authorList>
            <person name="Dreier M."/>
            <person name="Berthoud H."/>
            <person name="Shani N."/>
            <person name="Wechsler D."/>
            <person name="Junier P."/>
        </authorList>
    </citation>
    <scope>NUCLEOTIDE SEQUENCE [LARGE SCALE GENOMIC DNA]</scope>
    <source>
        <strain evidence="2">FAM13073</strain>
    </source>
</reference>
<evidence type="ECO:0000313" key="1">
    <source>
        <dbReference type="EMBL" id="KAF0412208.1"/>
    </source>
</evidence>
<protein>
    <submittedName>
        <fullName evidence="1">Acetyl-CoA carboxylase</fullName>
    </submittedName>
</protein>
<dbReference type="EMBL" id="WENB01000009">
    <property type="protein sequence ID" value="KAF0412208.1"/>
    <property type="molecule type" value="Genomic_DNA"/>
</dbReference>
<gene>
    <name evidence="1" type="ORF">GBO79_09855</name>
</gene>
<name>A0ABQ6XEJ8_PEDPE</name>
<organism evidence="1 2">
    <name type="scientific">Pediococcus pentosaceus</name>
    <dbReference type="NCBI Taxonomy" id="1255"/>
    <lineage>
        <taxon>Bacteria</taxon>
        <taxon>Bacillati</taxon>
        <taxon>Bacillota</taxon>
        <taxon>Bacilli</taxon>
        <taxon>Lactobacillales</taxon>
        <taxon>Lactobacillaceae</taxon>
        <taxon>Pediococcus</taxon>
    </lineage>
</organism>
<dbReference type="Proteomes" id="UP000472573">
    <property type="component" value="Unassembled WGS sequence"/>
</dbReference>